<accession>A0A8K0E0U2</accession>
<keyword evidence="3" id="KW-1185">Reference proteome</keyword>
<evidence type="ECO:0000256" key="1">
    <source>
        <dbReference type="SAM" id="MobiDB-lite"/>
    </source>
</evidence>
<reference evidence="2" key="1">
    <citation type="submission" date="2020-03" db="EMBL/GenBank/DDBJ databases">
        <title>A high-quality chromosome-level genome assembly of a woody plant with both climbing and erect habits, Rhamnella rubrinervis.</title>
        <authorList>
            <person name="Lu Z."/>
            <person name="Yang Y."/>
            <person name="Zhu X."/>
            <person name="Sun Y."/>
        </authorList>
    </citation>
    <scope>NUCLEOTIDE SEQUENCE</scope>
    <source>
        <strain evidence="2">BYM</strain>
        <tissue evidence="2">Leaf</tissue>
    </source>
</reference>
<feature type="region of interest" description="Disordered" evidence="1">
    <location>
        <begin position="63"/>
        <end position="88"/>
    </location>
</feature>
<dbReference type="Proteomes" id="UP000796880">
    <property type="component" value="Unassembled WGS sequence"/>
</dbReference>
<name>A0A8K0E0U2_9ROSA</name>
<dbReference type="AlphaFoldDB" id="A0A8K0E0U2"/>
<sequence length="88" mass="10194">MTTHVPSMGLVVSLLSHVIPSNLELLMRSRALSIRGSTRRFFYELDMMQYGYRLYYGVEEPTNDKIYEEDKEDPKEDPSEEDSQAGDD</sequence>
<proteinExistence type="predicted"/>
<evidence type="ECO:0000313" key="3">
    <source>
        <dbReference type="Proteomes" id="UP000796880"/>
    </source>
</evidence>
<feature type="compositionally biased region" description="Basic and acidic residues" evidence="1">
    <location>
        <begin position="63"/>
        <end position="77"/>
    </location>
</feature>
<feature type="compositionally biased region" description="Acidic residues" evidence="1">
    <location>
        <begin position="78"/>
        <end position="88"/>
    </location>
</feature>
<gene>
    <name evidence="2" type="ORF">FNV43_RR21492</name>
</gene>
<evidence type="ECO:0000313" key="2">
    <source>
        <dbReference type="EMBL" id="KAF3438728.1"/>
    </source>
</evidence>
<comment type="caution">
    <text evidence="2">The sequence shown here is derived from an EMBL/GenBank/DDBJ whole genome shotgun (WGS) entry which is preliminary data.</text>
</comment>
<dbReference type="EMBL" id="VOIH02000009">
    <property type="protein sequence ID" value="KAF3438728.1"/>
    <property type="molecule type" value="Genomic_DNA"/>
</dbReference>
<protein>
    <submittedName>
        <fullName evidence="2">Uncharacterized protein</fullName>
    </submittedName>
</protein>
<organism evidence="2 3">
    <name type="scientific">Rhamnella rubrinervis</name>
    <dbReference type="NCBI Taxonomy" id="2594499"/>
    <lineage>
        <taxon>Eukaryota</taxon>
        <taxon>Viridiplantae</taxon>
        <taxon>Streptophyta</taxon>
        <taxon>Embryophyta</taxon>
        <taxon>Tracheophyta</taxon>
        <taxon>Spermatophyta</taxon>
        <taxon>Magnoliopsida</taxon>
        <taxon>eudicotyledons</taxon>
        <taxon>Gunneridae</taxon>
        <taxon>Pentapetalae</taxon>
        <taxon>rosids</taxon>
        <taxon>fabids</taxon>
        <taxon>Rosales</taxon>
        <taxon>Rhamnaceae</taxon>
        <taxon>rhamnoid group</taxon>
        <taxon>Rhamneae</taxon>
        <taxon>Rhamnella</taxon>
    </lineage>
</organism>